<organism evidence="1 2">
    <name type="scientific">Methylobacterium aquaticum</name>
    <dbReference type="NCBI Taxonomy" id="270351"/>
    <lineage>
        <taxon>Bacteria</taxon>
        <taxon>Pseudomonadati</taxon>
        <taxon>Pseudomonadota</taxon>
        <taxon>Alphaproteobacteria</taxon>
        <taxon>Hyphomicrobiales</taxon>
        <taxon>Methylobacteriaceae</taxon>
        <taxon>Methylobacterium</taxon>
    </lineage>
</organism>
<dbReference type="RefSeq" id="WP_048465401.1">
    <property type="nucleotide sequence ID" value="NZ_LABX01000152.1"/>
</dbReference>
<dbReference type="AlphaFoldDB" id="A0A0J6SD92"/>
<sequence length="68" mass="7977">MIADGDDIMLDILLNILRNADFKNDTRCFDCKVMDGMPKLFEINLRFGWSLLYDRRNYLRAYAIAARA</sequence>
<accession>A0A0J6SD92</accession>
<dbReference type="Proteomes" id="UP000035929">
    <property type="component" value="Unassembled WGS sequence"/>
</dbReference>
<evidence type="ECO:0000313" key="1">
    <source>
        <dbReference type="EMBL" id="KMO31614.1"/>
    </source>
</evidence>
<proteinExistence type="predicted"/>
<name>A0A0J6SD92_9HYPH</name>
<protein>
    <submittedName>
        <fullName evidence="1">Uncharacterized protein</fullName>
    </submittedName>
</protein>
<gene>
    <name evidence="1" type="ORF">VP06_19335</name>
</gene>
<dbReference type="PATRIC" id="fig|270351.6.peg.1555"/>
<dbReference type="EMBL" id="LABX01000152">
    <property type="protein sequence ID" value="KMO31614.1"/>
    <property type="molecule type" value="Genomic_DNA"/>
</dbReference>
<reference evidence="1 2" key="1">
    <citation type="submission" date="2015-03" db="EMBL/GenBank/DDBJ databases">
        <title>Genome sequencing of Methylobacterium aquaticum DSM16371 type strain.</title>
        <authorList>
            <person name="Chaudhry V."/>
            <person name="Patil P.B."/>
        </authorList>
    </citation>
    <scope>NUCLEOTIDE SEQUENCE [LARGE SCALE GENOMIC DNA]</scope>
    <source>
        <strain evidence="1 2">DSM 16371</strain>
    </source>
</reference>
<comment type="caution">
    <text evidence="1">The sequence shown here is derived from an EMBL/GenBank/DDBJ whole genome shotgun (WGS) entry which is preliminary data.</text>
</comment>
<dbReference type="OrthoDB" id="9765608at2"/>
<evidence type="ECO:0000313" key="2">
    <source>
        <dbReference type="Proteomes" id="UP000035929"/>
    </source>
</evidence>